<proteinExistence type="predicted"/>
<dbReference type="SMART" id="SM00267">
    <property type="entry name" value="GGDEF"/>
    <property type="match status" value="1"/>
</dbReference>
<dbReference type="PROSITE" id="PS50887">
    <property type="entry name" value="GGDEF"/>
    <property type="match status" value="1"/>
</dbReference>
<protein>
    <submittedName>
        <fullName evidence="2">Diguanylate cyclase/phosphodiesterase (GGDEF &amp; EAL domains) with PAS/PAC sensor(S)</fullName>
    </submittedName>
</protein>
<dbReference type="EMBL" id="UOFO01000152">
    <property type="protein sequence ID" value="VAW88874.1"/>
    <property type="molecule type" value="Genomic_DNA"/>
</dbReference>
<dbReference type="FunFam" id="3.30.70.270:FF:000001">
    <property type="entry name" value="Diguanylate cyclase domain protein"/>
    <property type="match status" value="1"/>
</dbReference>
<dbReference type="AlphaFoldDB" id="A0A3B1A573"/>
<reference evidence="2" key="1">
    <citation type="submission" date="2018-06" db="EMBL/GenBank/DDBJ databases">
        <authorList>
            <person name="Zhirakovskaya E."/>
        </authorList>
    </citation>
    <scope>NUCLEOTIDE SEQUENCE</scope>
</reference>
<feature type="domain" description="GGDEF" evidence="1">
    <location>
        <begin position="332"/>
        <end position="465"/>
    </location>
</feature>
<evidence type="ECO:0000259" key="1">
    <source>
        <dbReference type="PROSITE" id="PS50887"/>
    </source>
</evidence>
<dbReference type="PANTHER" id="PTHR45138:SF9">
    <property type="entry name" value="DIGUANYLATE CYCLASE DGCM-RELATED"/>
    <property type="match status" value="1"/>
</dbReference>
<dbReference type="CDD" id="cd01949">
    <property type="entry name" value="GGDEF"/>
    <property type="match status" value="1"/>
</dbReference>
<dbReference type="Gene3D" id="3.30.70.270">
    <property type="match status" value="1"/>
</dbReference>
<dbReference type="NCBIfam" id="TIGR00254">
    <property type="entry name" value="GGDEF"/>
    <property type="match status" value="1"/>
</dbReference>
<name>A0A3B1A573_9ZZZZ</name>
<gene>
    <name evidence="2" type="ORF">MNBD_GAMMA16-1011</name>
</gene>
<dbReference type="InterPro" id="IPR000160">
    <property type="entry name" value="GGDEF_dom"/>
</dbReference>
<evidence type="ECO:0000313" key="2">
    <source>
        <dbReference type="EMBL" id="VAW88874.1"/>
    </source>
</evidence>
<dbReference type="InterPro" id="IPR043128">
    <property type="entry name" value="Rev_trsase/Diguanyl_cyclase"/>
</dbReference>
<sequence>MIKVVMNHNINKSPQTKNREKVSQKLYTTKTPLHKTILLPLKGLCRTTAGAAIYQHIEILLEHNETRHTEVEVAYTQLLNILLKDFVSRTPEGSPLHIQLKLIMLHLSPPLSKSELRTLKNCLEACYELETIKEITHEEESLKRILDDFWIPDGEPVLTPLQQKQTPIIYEEPASSLERRRVPRNESASDNAVDFAYKRHLHEKKNNIIDIQRNLAQQLNDTKQQNEELGILLDKELHKLQKTSSKQDLDQFRQSLVTGVKKLRTAHHKMSGQFNEAHQFLERISASSQELNDELDRVHLLSLTDELTDLPNRRSFMRRLEDEVGRVQRYGNGLPLVLIDLDGFKSINDQYGHAAGDKILRLYSKSILSIFRHHDMVARYGGEEFAVLLPNTDAEGALSAVNKVQHQVTQHSIEHNGTTIPVPTFSAGIAHYLPGETPTEIIERADAALYRAKHLGRNRIELASSDKSNTIAR</sequence>
<accession>A0A3B1A573</accession>
<dbReference type="PANTHER" id="PTHR45138">
    <property type="entry name" value="REGULATORY COMPONENTS OF SENSORY TRANSDUCTION SYSTEM"/>
    <property type="match status" value="1"/>
</dbReference>
<dbReference type="SUPFAM" id="SSF55073">
    <property type="entry name" value="Nucleotide cyclase"/>
    <property type="match status" value="1"/>
</dbReference>
<organism evidence="2">
    <name type="scientific">hydrothermal vent metagenome</name>
    <dbReference type="NCBI Taxonomy" id="652676"/>
    <lineage>
        <taxon>unclassified sequences</taxon>
        <taxon>metagenomes</taxon>
        <taxon>ecological metagenomes</taxon>
    </lineage>
</organism>
<dbReference type="GO" id="GO:0052621">
    <property type="term" value="F:diguanylate cyclase activity"/>
    <property type="evidence" value="ECO:0007669"/>
    <property type="project" value="TreeGrafter"/>
</dbReference>
<dbReference type="InterPro" id="IPR050469">
    <property type="entry name" value="Diguanylate_Cyclase"/>
</dbReference>
<dbReference type="InterPro" id="IPR029787">
    <property type="entry name" value="Nucleotide_cyclase"/>
</dbReference>
<dbReference type="Pfam" id="PF00990">
    <property type="entry name" value="GGDEF"/>
    <property type="match status" value="1"/>
</dbReference>